<reference evidence="2" key="1">
    <citation type="submission" date="2017-07" db="EMBL/GenBank/DDBJ databases">
        <title>Taro Niue Genome Assembly and Annotation.</title>
        <authorList>
            <person name="Atibalentja N."/>
            <person name="Keating K."/>
            <person name="Fields C.J."/>
        </authorList>
    </citation>
    <scope>NUCLEOTIDE SEQUENCE</scope>
    <source>
        <strain evidence="2">Niue_2</strain>
        <tissue evidence="2">Leaf</tissue>
    </source>
</reference>
<proteinExistence type="predicted"/>
<evidence type="ECO:0000313" key="2">
    <source>
        <dbReference type="EMBL" id="MQL90492.1"/>
    </source>
</evidence>
<dbReference type="OrthoDB" id="340227at2759"/>
<organism evidence="2 3">
    <name type="scientific">Colocasia esculenta</name>
    <name type="common">Wild taro</name>
    <name type="synonym">Arum esculentum</name>
    <dbReference type="NCBI Taxonomy" id="4460"/>
    <lineage>
        <taxon>Eukaryota</taxon>
        <taxon>Viridiplantae</taxon>
        <taxon>Streptophyta</taxon>
        <taxon>Embryophyta</taxon>
        <taxon>Tracheophyta</taxon>
        <taxon>Spermatophyta</taxon>
        <taxon>Magnoliopsida</taxon>
        <taxon>Liliopsida</taxon>
        <taxon>Araceae</taxon>
        <taxon>Aroideae</taxon>
        <taxon>Colocasieae</taxon>
        <taxon>Colocasia</taxon>
    </lineage>
</organism>
<accession>A0A843UWD5</accession>
<sequence>MADVDGLSSPPTLEAGRQEARTGRRASPAETPASQGDMVRNLTNSIQFILETVRASTVVEVQGDRIRRRNDWMNWPSLASTSNPPHSSAMTDYDSLAARMRNVALDEGSNSKNSTGNMIHIEGVVRSLSGESNGQSSMTRCSAARYESPSNCEDPFLVGKRCNEWETEMII</sequence>
<dbReference type="EMBL" id="NMUH01001246">
    <property type="protein sequence ID" value="MQL90492.1"/>
    <property type="molecule type" value="Genomic_DNA"/>
</dbReference>
<feature type="region of interest" description="Disordered" evidence="1">
    <location>
        <begin position="1"/>
        <end position="38"/>
    </location>
</feature>
<gene>
    <name evidence="2" type="ORF">Taro_023080</name>
</gene>
<evidence type="ECO:0000313" key="3">
    <source>
        <dbReference type="Proteomes" id="UP000652761"/>
    </source>
</evidence>
<protein>
    <submittedName>
        <fullName evidence="2">Uncharacterized protein</fullName>
    </submittedName>
</protein>
<dbReference type="AlphaFoldDB" id="A0A843UWD5"/>
<dbReference type="Proteomes" id="UP000652761">
    <property type="component" value="Unassembled WGS sequence"/>
</dbReference>
<keyword evidence="3" id="KW-1185">Reference proteome</keyword>
<comment type="caution">
    <text evidence="2">The sequence shown here is derived from an EMBL/GenBank/DDBJ whole genome shotgun (WGS) entry which is preliminary data.</text>
</comment>
<evidence type="ECO:0000256" key="1">
    <source>
        <dbReference type="SAM" id="MobiDB-lite"/>
    </source>
</evidence>
<name>A0A843UWD5_COLES</name>